<dbReference type="Proteomes" id="UP000001070">
    <property type="component" value="Unassembled WGS sequence"/>
</dbReference>
<name>B4JV75_DROGR</name>
<organism evidence="5">
    <name type="scientific">Drosophila grimshawi</name>
    <name type="common">Hawaiian fruit fly</name>
    <name type="synonym">Idiomyia grimshawi</name>
    <dbReference type="NCBI Taxonomy" id="7222"/>
    <lineage>
        <taxon>Eukaryota</taxon>
        <taxon>Metazoa</taxon>
        <taxon>Ecdysozoa</taxon>
        <taxon>Arthropoda</taxon>
        <taxon>Hexapoda</taxon>
        <taxon>Insecta</taxon>
        <taxon>Pterygota</taxon>
        <taxon>Neoptera</taxon>
        <taxon>Endopterygota</taxon>
        <taxon>Diptera</taxon>
        <taxon>Brachycera</taxon>
        <taxon>Muscomorpha</taxon>
        <taxon>Ephydroidea</taxon>
        <taxon>Drosophilidae</taxon>
        <taxon>Drosophila</taxon>
        <taxon>Hawaiian Drosophila</taxon>
    </lineage>
</organism>
<dbReference type="PANTHER" id="PTHR18460:SF3">
    <property type="entry name" value="TELO2-INTERACTING PROTEIN 1 HOMOLOG"/>
    <property type="match status" value="1"/>
</dbReference>
<evidence type="ECO:0000259" key="3">
    <source>
        <dbReference type="Pfam" id="PF24181"/>
    </source>
</evidence>
<dbReference type="PANTHER" id="PTHR18460">
    <property type="entry name" value="TEL2 INTERACTING PROTEIN 1 TTI1 FAMILY MEMBER"/>
    <property type="match status" value="1"/>
</dbReference>
<evidence type="ECO:0000256" key="1">
    <source>
        <dbReference type="SAM" id="MobiDB-lite"/>
    </source>
</evidence>
<dbReference type="OrthoDB" id="49511at2759"/>
<dbReference type="Pfam" id="PF21547">
    <property type="entry name" value="TTI1"/>
    <property type="match status" value="1"/>
</dbReference>
<dbReference type="STRING" id="7222.B4JV75"/>
<dbReference type="Pfam" id="PF24181">
    <property type="entry name" value="TPR_TTI1_C"/>
    <property type="match status" value="1"/>
</dbReference>
<dbReference type="InterPro" id="IPR057566">
    <property type="entry name" value="TPR_TTI1_N"/>
</dbReference>
<feature type="domain" description="TTI1 N-terminal TPR" evidence="2">
    <location>
        <begin position="10"/>
        <end position="371"/>
    </location>
</feature>
<dbReference type="InterPro" id="IPR049362">
    <property type="entry name" value="TTI1_rpt"/>
</dbReference>
<dbReference type="AlphaFoldDB" id="B4JV75"/>
<dbReference type="SUPFAM" id="SSF48371">
    <property type="entry name" value="ARM repeat"/>
    <property type="match status" value="2"/>
</dbReference>
<dbReference type="InterPro" id="IPR057567">
    <property type="entry name" value="TPR_TTI1_C"/>
</dbReference>
<dbReference type="OMA" id="DPIACCL"/>
<dbReference type="Pfam" id="PF24173">
    <property type="entry name" value="TPR_TTI1_N"/>
    <property type="match status" value="1"/>
</dbReference>
<evidence type="ECO:0000313" key="5">
    <source>
        <dbReference type="Proteomes" id="UP000001070"/>
    </source>
</evidence>
<accession>B4JV75</accession>
<evidence type="ECO:0000313" key="4">
    <source>
        <dbReference type="EMBL" id="EDV91395.1"/>
    </source>
</evidence>
<proteinExistence type="predicted"/>
<feature type="domain" description="TTI1 C-terminal TPR" evidence="3">
    <location>
        <begin position="785"/>
        <end position="1045"/>
    </location>
</feature>
<gene>
    <name evidence="4" type="primary">Dgri\GH14260</name>
    <name evidence="4" type="ORF">Dgri_GH14260</name>
</gene>
<dbReference type="eggNOG" id="KOG4524">
    <property type="taxonomic scope" value="Eukaryota"/>
</dbReference>
<dbReference type="KEGG" id="dgr:6568451"/>
<dbReference type="InterPro" id="IPR052587">
    <property type="entry name" value="TELO2-interacting_protein_1"/>
</dbReference>
<evidence type="ECO:0000259" key="2">
    <source>
        <dbReference type="Pfam" id="PF24173"/>
    </source>
</evidence>
<keyword evidence="5" id="KW-1185">Reference proteome</keyword>
<dbReference type="Pfam" id="PF24176">
    <property type="entry name" value="TPR_TTI1_2nd"/>
    <property type="match status" value="1"/>
</dbReference>
<dbReference type="EMBL" id="CH916374">
    <property type="protein sequence ID" value="EDV91395.1"/>
    <property type="molecule type" value="Genomic_DNA"/>
</dbReference>
<dbReference type="InParanoid" id="B4JV75"/>
<reference evidence="4 5" key="1">
    <citation type="journal article" date="2007" name="Nature">
        <title>Evolution of genes and genomes on the Drosophila phylogeny.</title>
        <authorList>
            <consortium name="Drosophila 12 Genomes Consortium"/>
            <person name="Clark A.G."/>
            <person name="Eisen M.B."/>
            <person name="Smith D.R."/>
            <person name="Bergman C.M."/>
            <person name="Oliver B."/>
            <person name="Markow T.A."/>
            <person name="Kaufman T.C."/>
            <person name="Kellis M."/>
            <person name="Gelbart W."/>
            <person name="Iyer V.N."/>
            <person name="Pollard D.A."/>
            <person name="Sackton T.B."/>
            <person name="Larracuente A.M."/>
            <person name="Singh N.D."/>
            <person name="Abad J.P."/>
            <person name="Abt D.N."/>
            <person name="Adryan B."/>
            <person name="Aguade M."/>
            <person name="Akashi H."/>
            <person name="Anderson W.W."/>
            <person name="Aquadro C.F."/>
            <person name="Ardell D.H."/>
            <person name="Arguello R."/>
            <person name="Artieri C.G."/>
            <person name="Barbash D.A."/>
            <person name="Barker D."/>
            <person name="Barsanti P."/>
            <person name="Batterham P."/>
            <person name="Batzoglou S."/>
            <person name="Begun D."/>
            <person name="Bhutkar A."/>
            <person name="Blanco E."/>
            <person name="Bosak S.A."/>
            <person name="Bradley R.K."/>
            <person name="Brand A.D."/>
            <person name="Brent M.R."/>
            <person name="Brooks A.N."/>
            <person name="Brown R.H."/>
            <person name="Butlin R.K."/>
            <person name="Caggese C."/>
            <person name="Calvi B.R."/>
            <person name="Bernardo de Carvalho A."/>
            <person name="Caspi A."/>
            <person name="Castrezana S."/>
            <person name="Celniker S.E."/>
            <person name="Chang J.L."/>
            <person name="Chapple C."/>
            <person name="Chatterji S."/>
            <person name="Chinwalla A."/>
            <person name="Civetta A."/>
            <person name="Clifton S.W."/>
            <person name="Comeron J.M."/>
            <person name="Costello J.C."/>
            <person name="Coyne J.A."/>
            <person name="Daub J."/>
            <person name="David R.G."/>
            <person name="Delcher A.L."/>
            <person name="Delehaunty K."/>
            <person name="Do C.B."/>
            <person name="Ebling H."/>
            <person name="Edwards K."/>
            <person name="Eickbush T."/>
            <person name="Evans J.D."/>
            <person name="Filipski A."/>
            <person name="Findeiss S."/>
            <person name="Freyhult E."/>
            <person name="Fulton L."/>
            <person name="Fulton R."/>
            <person name="Garcia A.C."/>
            <person name="Gardiner A."/>
            <person name="Garfield D.A."/>
            <person name="Garvin B.E."/>
            <person name="Gibson G."/>
            <person name="Gilbert D."/>
            <person name="Gnerre S."/>
            <person name="Godfrey J."/>
            <person name="Good R."/>
            <person name="Gotea V."/>
            <person name="Gravely B."/>
            <person name="Greenberg A.J."/>
            <person name="Griffiths-Jones S."/>
            <person name="Gross S."/>
            <person name="Guigo R."/>
            <person name="Gustafson E.A."/>
            <person name="Haerty W."/>
            <person name="Hahn M.W."/>
            <person name="Halligan D.L."/>
            <person name="Halpern A.L."/>
            <person name="Halter G.M."/>
            <person name="Han M.V."/>
            <person name="Heger A."/>
            <person name="Hillier L."/>
            <person name="Hinrichs A.S."/>
            <person name="Holmes I."/>
            <person name="Hoskins R.A."/>
            <person name="Hubisz M.J."/>
            <person name="Hultmark D."/>
            <person name="Huntley M.A."/>
            <person name="Jaffe D.B."/>
            <person name="Jagadeeshan S."/>
            <person name="Jeck W.R."/>
            <person name="Johnson J."/>
            <person name="Jones C.D."/>
            <person name="Jordan W.C."/>
            <person name="Karpen G.H."/>
            <person name="Kataoka E."/>
            <person name="Keightley P.D."/>
            <person name="Kheradpour P."/>
            <person name="Kirkness E.F."/>
            <person name="Koerich L.B."/>
            <person name="Kristiansen K."/>
            <person name="Kudrna D."/>
            <person name="Kulathinal R.J."/>
            <person name="Kumar S."/>
            <person name="Kwok R."/>
            <person name="Lander E."/>
            <person name="Langley C.H."/>
            <person name="Lapoint R."/>
            <person name="Lazzaro B.P."/>
            <person name="Lee S.J."/>
            <person name="Levesque L."/>
            <person name="Li R."/>
            <person name="Lin C.F."/>
            <person name="Lin M.F."/>
            <person name="Lindblad-Toh K."/>
            <person name="Llopart A."/>
            <person name="Long M."/>
            <person name="Low L."/>
            <person name="Lozovsky E."/>
            <person name="Lu J."/>
            <person name="Luo M."/>
            <person name="Machado C.A."/>
            <person name="Makalowski W."/>
            <person name="Marzo M."/>
            <person name="Matsuda M."/>
            <person name="Matzkin L."/>
            <person name="McAllister B."/>
            <person name="McBride C.S."/>
            <person name="McKernan B."/>
            <person name="McKernan K."/>
            <person name="Mendez-Lago M."/>
            <person name="Minx P."/>
            <person name="Mollenhauer M.U."/>
            <person name="Montooth K."/>
            <person name="Mount S.M."/>
            <person name="Mu X."/>
            <person name="Myers E."/>
            <person name="Negre B."/>
            <person name="Newfeld S."/>
            <person name="Nielsen R."/>
            <person name="Noor M.A."/>
            <person name="O'Grady P."/>
            <person name="Pachter L."/>
            <person name="Papaceit M."/>
            <person name="Parisi M.J."/>
            <person name="Parisi M."/>
            <person name="Parts L."/>
            <person name="Pedersen J.S."/>
            <person name="Pesole G."/>
            <person name="Phillippy A.M."/>
            <person name="Ponting C.P."/>
            <person name="Pop M."/>
            <person name="Porcelli D."/>
            <person name="Powell J.R."/>
            <person name="Prohaska S."/>
            <person name="Pruitt K."/>
            <person name="Puig M."/>
            <person name="Quesneville H."/>
            <person name="Ram K.R."/>
            <person name="Rand D."/>
            <person name="Rasmussen M.D."/>
            <person name="Reed L.K."/>
            <person name="Reenan R."/>
            <person name="Reily A."/>
            <person name="Remington K.A."/>
            <person name="Rieger T.T."/>
            <person name="Ritchie M.G."/>
            <person name="Robin C."/>
            <person name="Rogers Y.H."/>
            <person name="Rohde C."/>
            <person name="Rozas J."/>
            <person name="Rubenfield M.J."/>
            <person name="Ruiz A."/>
            <person name="Russo S."/>
            <person name="Salzberg S.L."/>
            <person name="Sanchez-Gracia A."/>
            <person name="Saranga D.J."/>
            <person name="Sato H."/>
            <person name="Schaeffer S.W."/>
            <person name="Schatz M.C."/>
            <person name="Schlenke T."/>
            <person name="Schwartz R."/>
            <person name="Segarra C."/>
            <person name="Singh R.S."/>
            <person name="Sirot L."/>
            <person name="Sirota M."/>
            <person name="Sisneros N.B."/>
            <person name="Smith C.D."/>
            <person name="Smith T.F."/>
            <person name="Spieth J."/>
            <person name="Stage D.E."/>
            <person name="Stark A."/>
            <person name="Stephan W."/>
            <person name="Strausberg R.L."/>
            <person name="Strempel S."/>
            <person name="Sturgill D."/>
            <person name="Sutton G."/>
            <person name="Sutton G.G."/>
            <person name="Tao W."/>
            <person name="Teichmann S."/>
            <person name="Tobari Y.N."/>
            <person name="Tomimura Y."/>
            <person name="Tsolas J.M."/>
            <person name="Valente V.L."/>
            <person name="Venter E."/>
            <person name="Venter J.C."/>
            <person name="Vicario S."/>
            <person name="Vieira F.G."/>
            <person name="Vilella A.J."/>
            <person name="Villasante A."/>
            <person name="Walenz B."/>
            <person name="Wang J."/>
            <person name="Wasserman M."/>
            <person name="Watts T."/>
            <person name="Wilson D."/>
            <person name="Wilson R.K."/>
            <person name="Wing R.A."/>
            <person name="Wolfner M.F."/>
            <person name="Wong A."/>
            <person name="Wong G.K."/>
            <person name="Wu C.I."/>
            <person name="Wu G."/>
            <person name="Yamamoto D."/>
            <person name="Yang H.P."/>
            <person name="Yang S.P."/>
            <person name="Yorke J.A."/>
            <person name="Yoshida K."/>
            <person name="Zdobnov E."/>
            <person name="Zhang P."/>
            <person name="Zhang Y."/>
            <person name="Zimin A.V."/>
            <person name="Baldwin J."/>
            <person name="Abdouelleil A."/>
            <person name="Abdulkadir J."/>
            <person name="Abebe A."/>
            <person name="Abera B."/>
            <person name="Abreu J."/>
            <person name="Acer S.C."/>
            <person name="Aftuck L."/>
            <person name="Alexander A."/>
            <person name="An P."/>
            <person name="Anderson E."/>
            <person name="Anderson S."/>
            <person name="Arachi H."/>
            <person name="Azer M."/>
            <person name="Bachantsang P."/>
            <person name="Barry A."/>
            <person name="Bayul T."/>
            <person name="Berlin A."/>
            <person name="Bessette D."/>
            <person name="Bloom T."/>
            <person name="Blye J."/>
            <person name="Boguslavskiy L."/>
            <person name="Bonnet C."/>
            <person name="Boukhgalter B."/>
            <person name="Bourzgui I."/>
            <person name="Brown A."/>
            <person name="Cahill P."/>
            <person name="Channer S."/>
            <person name="Cheshatsang Y."/>
            <person name="Chuda L."/>
            <person name="Citroen M."/>
            <person name="Collymore A."/>
            <person name="Cooke P."/>
            <person name="Costello M."/>
            <person name="D'Aco K."/>
            <person name="Daza R."/>
            <person name="De Haan G."/>
            <person name="DeGray S."/>
            <person name="DeMaso C."/>
            <person name="Dhargay N."/>
            <person name="Dooley K."/>
            <person name="Dooley E."/>
            <person name="Doricent M."/>
            <person name="Dorje P."/>
            <person name="Dorjee K."/>
            <person name="Dupes A."/>
            <person name="Elong R."/>
            <person name="Falk J."/>
            <person name="Farina A."/>
            <person name="Faro S."/>
            <person name="Ferguson D."/>
            <person name="Fisher S."/>
            <person name="Foley C.D."/>
            <person name="Franke A."/>
            <person name="Friedrich D."/>
            <person name="Gadbois L."/>
            <person name="Gearin G."/>
            <person name="Gearin C.R."/>
            <person name="Giannoukos G."/>
            <person name="Goode T."/>
            <person name="Graham J."/>
            <person name="Grandbois E."/>
            <person name="Grewal S."/>
            <person name="Gyaltsen K."/>
            <person name="Hafez N."/>
            <person name="Hagos B."/>
            <person name="Hall J."/>
            <person name="Henson C."/>
            <person name="Hollinger A."/>
            <person name="Honan T."/>
            <person name="Huard M.D."/>
            <person name="Hughes L."/>
            <person name="Hurhula B."/>
            <person name="Husby M.E."/>
            <person name="Kamat A."/>
            <person name="Kanga B."/>
            <person name="Kashin S."/>
            <person name="Khazanovich D."/>
            <person name="Kisner P."/>
            <person name="Lance K."/>
            <person name="Lara M."/>
            <person name="Lee W."/>
            <person name="Lennon N."/>
            <person name="Letendre F."/>
            <person name="LeVine R."/>
            <person name="Lipovsky A."/>
            <person name="Liu X."/>
            <person name="Liu J."/>
            <person name="Liu S."/>
            <person name="Lokyitsang T."/>
            <person name="Lokyitsang Y."/>
            <person name="Lubonja R."/>
            <person name="Lui A."/>
            <person name="MacDonald P."/>
            <person name="Magnisalis V."/>
            <person name="Maru K."/>
            <person name="Matthews C."/>
            <person name="McCusker W."/>
            <person name="McDonough S."/>
            <person name="Mehta T."/>
            <person name="Meldrim J."/>
            <person name="Meneus L."/>
            <person name="Mihai O."/>
            <person name="Mihalev A."/>
            <person name="Mihova T."/>
            <person name="Mittelman R."/>
            <person name="Mlenga V."/>
            <person name="Montmayeur A."/>
            <person name="Mulrain L."/>
            <person name="Navidi A."/>
            <person name="Naylor J."/>
            <person name="Negash T."/>
            <person name="Nguyen T."/>
            <person name="Nguyen N."/>
            <person name="Nicol R."/>
            <person name="Norbu C."/>
            <person name="Norbu N."/>
            <person name="Novod N."/>
            <person name="O'Neill B."/>
            <person name="Osman S."/>
            <person name="Markiewicz E."/>
            <person name="Oyono O.L."/>
            <person name="Patti C."/>
            <person name="Phunkhang P."/>
            <person name="Pierre F."/>
            <person name="Priest M."/>
            <person name="Raghuraman S."/>
            <person name="Rege F."/>
            <person name="Reyes R."/>
            <person name="Rise C."/>
            <person name="Rogov P."/>
            <person name="Ross K."/>
            <person name="Ryan E."/>
            <person name="Settipalli S."/>
            <person name="Shea T."/>
            <person name="Sherpa N."/>
            <person name="Shi L."/>
            <person name="Shih D."/>
            <person name="Sparrow T."/>
            <person name="Spaulding J."/>
            <person name="Stalker J."/>
            <person name="Stange-Thomann N."/>
            <person name="Stavropoulos S."/>
            <person name="Stone C."/>
            <person name="Strader C."/>
            <person name="Tesfaye S."/>
            <person name="Thomson T."/>
            <person name="Thoulutsang Y."/>
            <person name="Thoulutsang D."/>
            <person name="Topham K."/>
            <person name="Topping I."/>
            <person name="Tsamla T."/>
            <person name="Vassiliev H."/>
            <person name="Vo A."/>
            <person name="Wangchuk T."/>
            <person name="Wangdi T."/>
            <person name="Weiand M."/>
            <person name="Wilkinson J."/>
            <person name="Wilson A."/>
            <person name="Yadav S."/>
            <person name="Young G."/>
            <person name="Yu Q."/>
            <person name="Zembek L."/>
            <person name="Zhong D."/>
            <person name="Zimmer A."/>
            <person name="Zwirko Z."/>
            <person name="Jaffe D.B."/>
            <person name="Alvarez P."/>
            <person name="Brockman W."/>
            <person name="Butler J."/>
            <person name="Chin C."/>
            <person name="Gnerre S."/>
            <person name="Grabherr M."/>
            <person name="Kleber M."/>
            <person name="Mauceli E."/>
            <person name="MacCallum I."/>
        </authorList>
    </citation>
    <scope>NUCLEOTIDE SEQUENCE [LARGE SCALE GENOMIC DNA]</scope>
    <source>
        <strain evidence="5">Tucson 15287-2541.00</strain>
    </source>
</reference>
<dbReference type="PhylomeDB" id="B4JV75"/>
<dbReference type="InterPro" id="IPR016024">
    <property type="entry name" value="ARM-type_fold"/>
</dbReference>
<protein>
    <submittedName>
        <fullName evidence="4">GH14260</fullName>
    </submittedName>
</protein>
<sequence length="1084" mass="123010">MSSVEAYVLRIKPAIDVFLKDPTKTNLAQVEQEVKEFDFGQMSIFVVQIVVPLVTKLNEISGESQELRTSLLDCLRHIIAKLFLTNEKGLRTILAVVLQQIRDPMAAVMRSDLSEEIKLAVVLCITTALKRSTSDVLESFYTQENDVIIGQILLTLMELISREVYRTLVSASLECLMVVFYVQDEADAADVVLRNQVANTLFIYLPKIVTVLFKTSLADDKIGETIKSMSIKALGRIICIMFEETTDEFHKIRYDSNAFRSLLTTVDKENEGMGLLNDTNMFASKRFSLQQNEERLRQLKSGLRSDQWVTATSRHMRPIYVETSILRAHNSVTVRKRYAEMCCLLLKSCAHSLKGNFIHLLESVLALSEDEEPDIAKLCHMTLADLQQRPSMVSIFNENAELLLDAHLNRWPGVLHRCDESEQFSALLFFKGFLRNLSADKLKQLLVVPIDLELFVTCMLMALNTRTSRHLLNEDYSLRRLQEGSAKELAAQCSNLSWRQFEYLSSKRCVKALYDVAAILGAKPSLNRILFHYCQELIEQRTSHMNEAILFLTLMITPQQKDGRESRLMLAEFFLHELLNDEHWHLALQPDAAWRLKVEKPTSWFADHTPGIYSSAIEVRTQDCDSDDEVDADESVNSRVRIIDAQLNVLHTCLVLDAVGHCAKFIGDTFDRYIFRSLHKVLLKLASSNTMVHQAATFAFVSMQLALKYAAPAHFIECSTDYLSFHLTSLLKKSPGSSAAVDILTVVLQYRTRGSVPQLSSIYESICEESAKMHQSDNIHSYLRVFNVFLSHLATWQSDTASQIADIQMHADEESNILSNWLNVLNKQITDDSVELNSAPTDDPDITMSPAEAEDPSTEQPASTILPRHIEMTKKILEQTIKFVSSSEQSQQIPALECLATGIPLLSDYENELLPLVHLVWQPLVEKFRQKDSLVLSRCFSLLHILALHAKEFILKRSLSDVIPQVQQFLMAASKHSCVEVSQAQEYKLQLKLLQQLASLIRSLQLEGKHLHDLLNIAALYLSQKQPKEMQVLAVHLFENLASYNGPFVYVTLLQRAHLKDYKSNVDELFRSVGFTISSKINVD</sequence>
<dbReference type="GO" id="GO:0005737">
    <property type="term" value="C:cytoplasm"/>
    <property type="evidence" value="ECO:0007669"/>
    <property type="project" value="TreeGrafter"/>
</dbReference>
<dbReference type="FunCoup" id="B4JV75">
    <property type="interactions" value="1847"/>
</dbReference>
<dbReference type="HOGENOM" id="CLU_004815_0_0_1"/>
<feature type="region of interest" description="Disordered" evidence="1">
    <location>
        <begin position="834"/>
        <end position="861"/>
    </location>
</feature>